<reference evidence="1 2" key="1">
    <citation type="journal article" date="2023" name="Hortic Res">
        <title>Pangenome of water caltrop reveals structural variations and asymmetric subgenome divergence after allopolyploidization.</title>
        <authorList>
            <person name="Zhang X."/>
            <person name="Chen Y."/>
            <person name="Wang L."/>
            <person name="Yuan Y."/>
            <person name="Fang M."/>
            <person name="Shi L."/>
            <person name="Lu R."/>
            <person name="Comes H.P."/>
            <person name="Ma Y."/>
            <person name="Chen Y."/>
            <person name="Huang G."/>
            <person name="Zhou Y."/>
            <person name="Zheng Z."/>
            <person name="Qiu Y."/>
        </authorList>
    </citation>
    <scope>NUCLEOTIDE SEQUENCE [LARGE SCALE GENOMIC DNA]</scope>
    <source>
        <strain evidence="1">F231</strain>
    </source>
</reference>
<dbReference type="PANTHER" id="PTHR38926:SF2">
    <property type="entry name" value="F-BOX_LRR-REPEAT PROTEIN 21-RELATED"/>
    <property type="match status" value="1"/>
</dbReference>
<keyword evidence="2" id="KW-1185">Reference proteome</keyword>
<name>A0AAN7M0A6_TRANT</name>
<dbReference type="Gene3D" id="3.80.10.10">
    <property type="entry name" value="Ribonuclease Inhibitor"/>
    <property type="match status" value="1"/>
</dbReference>
<dbReference type="InterPro" id="IPR032675">
    <property type="entry name" value="LRR_dom_sf"/>
</dbReference>
<evidence type="ECO:0000313" key="1">
    <source>
        <dbReference type="EMBL" id="KAK4795894.1"/>
    </source>
</evidence>
<protein>
    <submittedName>
        <fullName evidence="1">Uncharacterized protein</fullName>
    </submittedName>
</protein>
<evidence type="ECO:0000313" key="2">
    <source>
        <dbReference type="Proteomes" id="UP001346149"/>
    </source>
</evidence>
<proteinExistence type="predicted"/>
<gene>
    <name evidence="1" type="ORF">SAY86_028220</name>
</gene>
<accession>A0AAN7M0A6</accession>
<organism evidence="1 2">
    <name type="scientific">Trapa natans</name>
    <name type="common">Water chestnut</name>
    <dbReference type="NCBI Taxonomy" id="22666"/>
    <lineage>
        <taxon>Eukaryota</taxon>
        <taxon>Viridiplantae</taxon>
        <taxon>Streptophyta</taxon>
        <taxon>Embryophyta</taxon>
        <taxon>Tracheophyta</taxon>
        <taxon>Spermatophyta</taxon>
        <taxon>Magnoliopsida</taxon>
        <taxon>eudicotyledons</taxon>
        <taxon>Gunneridae</taxon>
        <taxon>Pentapetalae</taxon>
        <taxon>rosids</taxon>
        <taxon>malvids</taxon>
        <taxon>Myrtales</taxon>
        <taxon>Lythraceae</taxon>
        <taxon>Trapa</taxon>
    </lineage>
</organism>
<dbReference type="Proteomes" id="UP001346149">
    <property type="component" value="Unassembled WGS sequence"/>
</dbReference>
<sequence length="260" mass="29784">MLQMLIKRSGGSLRKLTVFGLGLKNNDIFSFIAENAGSLETLRLPCSEISDLVIEQTAWRLSMVTFLDLSYCNKIGAGALLIIGKNCKMLSALCRNMAPMNSLSKSSSEDEAHAIASSMPRLKRLEIAYQFINTESLLQILSSCSDLEFVDLRGCWSVILSPHFLKERYPKLTVLGPVVVDKYKYDEYDDHDRDEFSYFSDSSDYLEWDSMAGEVDEYYEDDDDELDEMWDDEGRLDEFQLRFYHVIGLGAQFYEWPQSP</sequence>
<comment type="caution">
    <text evidence="1">The sequence shown here is derived from an EMBL/GenBank/DDBJ whole genome shotgun (WGS) entry which is preliminary data.</text>
</comment>
<dbReference type="AlphaFoldDB" id="A0AAN7M0A6"/>
<dbReference type="SUPFAM" id="SSF52047">
    <property type="entry name" value="RNI-like"/>
    <property type="match status" value="1"/>
</dbReference>
<dbReference type="PANTHER" id="PTHR38926">
    <property type="entry name" value="F-BOX DOMAIN CONTAINING PROTEIN, EXPRESSED"/>
    <property type="match status" value="1"/>
</dbReference>
<dbReference type="EMBL" id="JAXQNO010000006">
    <property type="protein sequence ID" value="KAK4795894.1"/>
    <property type="molecule type" value="Genomic_DNA"/>
</dbReference>